<dbReference type="Pfam" id="PF03850">
    <property type="entry name" value="Tfb4"/>
    <property type="match status" value="1"/>
</dbReference>
<evidence type="ECO:0000313" key="17">
    <source>
        <dbReference type="Proteomes" id="UP000095038"/>
    </source>
</evidence>
<dbReference type="GO" id="GO:0000112">
    <property type="term" value="C:nucleotide-excision repair factor 3 complex"/>
    <property type="evidence" value="ECO:0007669"/>
    <property type="project" value="EnsemblFungi"/>
</dbReference>
<dbReference type="GO" id="GO:0005675">
    <property type="term" value="C:transcription factor TFIIH holo complex"/>
    <property type="evidence" value="ECO:0007669"/>
    <property type="project" value="UniProtKB-UniRule"/>
</dbReference>
<comment type="similarity">
    <text evidence="3 14">Belongs to the TFB4 family.</text>
</comment>
<dbReference type="PANTHER" id="PTHR12831:SF0">
    <property type="entry name" value="GENERAL TRANSCRIPTION FACTOR IIH SUBUNIT 3"/>
    <property type="match status" value="1"/>
</dbReference>
<keyword evidence="11 14" id="KW-0234">DNA repair</keyword>
<dbReference type="STRING" id="1344418.A0A1D2VQF8"/>
<sequence length="385" mass="42616">MDDITGKSFLTTSNETFQVPEETPSLLTVIIETDPIRWRRVIKRDSCKDPLRKVIKALIVHLNAHISLNNSNKVAVIAAHEGKAKFLYPDFGDFSDSGSNGSNGIAKNGHSSSHQYLKNSNIYRQFKIVDESVLKNFDKLINEDISAKNSGSSENNGTADNNNNKNQGHKNVIPGSISLALTYINKLKMLDDSLSIKARIIIMGISDDSSLQYIPLMNCIFAAQKMRIPIDVCKFSSKSTFLQQASDTTNGIYSFINDNEIDGIIQYLSTTFFIDPSLRKYIILPTDVNIDFRASCFLTGEVVDIGYVCSVCLCILSRIPENNICPTCDSKFDLKILSKLRRKPAFDLNQFRKKKKLNPSNNGNGGDTNGTPTPVSTPLPSTPGN</sequence>
<evidence type="ECO:0000256" key="9">
    <source>
        <dbReference type="ARBA" id="ARBA00023015"/>
    </source>
</evidence>
<evidence type="ECO:0000256" key="7">
    <source>
        <dbReference type="ARBA" id="ARBA00022771"/>
    </source>
</evidence>
<evidence type="ECO:0000256" key="4">
    <source>
        <dbReference type="ARBA" id="ARBA00021280"/>
    </source>
</evidence>
<evidence type="ECO:0000256" key="13">
    <source>
        <dbReference type="ARBA" id="ARBA00033341"/>
    </source>
</evidence>
<dbReference type="InParanoid" id="A0A1D2VQF8"/>
<keyword evidence="7 14" id="KW-0863">Zinc-finger</keyword>
<evidence type="ECO:0000313" key="16">
    <source>
        <dbReference type="EMBL" id="ODV63844.1"/>
    </source>
</evidence>
<dbReference type="Gene3D" id="3.40.50.410">
    <property type="entry name" value="von Willebrand factor, type A domain"/>
    <property type="match status" value="1"/>
</dbReference>
<keyword evidence="6 14" id="KW-0227">DNA damage</keyword>
<dbReference type="GO" id="GO:0006289">
    <property type="term" value="P:nucleotide-excision repair"/>
    <property type="evidence" value="ECO:0007669"/>
    <property type="project" value="UniProtKB-UniRule"/>
</dbReference>
<keyword evidence="17" id="KW-1185">Reference proteome</keyword>
<dbReference type="Proteomes" id="UP000095038">
    <property type="component" value="Unassembled WGS sequence"/>
</dbReference>
<gene>
    <name evidence="16" type="ORF">ASCRUDRAFT_29969</name>
</gene>
<dbReference type="GO" id="GO:0006355">
    <property type="term" value="P:regulation of DNA-templated transcription"/>
    <property type="evidence" value="ECO:0007669"/>
    <property type="project" value="InterPro"/>
</dbReference>
<dbReference type="RefSeq" id="XP_020050151.1">
    <property type="nucleotide sequence ID" value="XM_020190154.1"/>
</dbReference>
<protein>
    <recommendedName>
        <fullName evidence="4 14">General transcription and DNA repair factor IIH subunit TFB4</fullName>
        <shortName evidence="14">TFIIH subunit TFB4</shortName>
    </recommendedName>
    <alternativeName>
        <fullName evidence="13 14">RNA polymerase II transcription factor B subunit 4</fullName>
    </alternativeName>
</protein>
<keyword evidence="5 14" id="KW-0479">Metal-binding</keyword>
<evidence type="ECO:0000256" key="1">
    <source>
        <dbReference type="ARBA" id="ARBA00002817"/>
    </source>
</evidence>
<keyword evidence="8 14" id="KW-0862">Zinc</keyword>
<evidence type="ECO:0000256" key="8">
    <source>
        <dbReference type="ARBA" id="ARBA00022833"/>
    </source>
</evidence>
<evidence type="ECO:0000256" key="5">
    <source>
        <dbReference type="ARBA" id="ARBA00022723"/>
    </source>
</evidence>
<feature type="compositionally biased region" description="Pro residues" evidence="15">
    <location>
        <begin position="375"/>
        <end position="385"/>
    </location>
</feature>
<evidence type="ECO:0000256" key="11">
    <source>
        <dbReference type="ARBA" id="ARBA00023204"/>
    </source>
</evidence>
<dbReference type="PANTHER" id="PTHR12831">
    <property type="entry name" value="TRANSCRIPTION INITIATION FACTOR IIH TFIIH , POLYPEPTIDE 3-RELATED"/>
    <property type="match status" value="1"/>
</dbReference>
<dbReference type="FunCoup" id="A0A1D2VQF8">
    <property type="interactions" value="1164"/>
</dbReference>
<keyword evidence="9 14" id="KW-0805">Transcription regulation</keyword>
<evidence type="ECO:0000256" key="3">
    <source>
        <dbReference type="ARBA" id="ARBA00005273"/>
    </source>
</evidence>
<dbReference type="AlphaFoldDB" id="A0A1D2VQF8"/>
<evidence type="ECO:0000256" key="14">
    <source>
        <dbReference type="RuleBase" id="RU368090"/>
    </source>
</evidence>
<evidence type="ECO:0000256" key="12">
    <source>
        <dbReference type="ARBA" id="ARBA00023242"/>
    </source>
</evidence>
<dbReference type="GO" id="GO:0000439">
    <property type="term" value="C:transcription factor TFIIH core complex"/>
    <property type="evidence" value="ECO:0007669"/>
    <property type="project" value="UniProtKB-UniRule"/>
</dbReference>
<name>A0A1D2VQF8_9ASCO</name>
<evidence type="ECO:0000256" key="15">
    <source>
        <dbReference type="SAM" id="MobiDB-lite"/>
    </source>
</evidence>
<comment type="function">
    <text evidence="1 14">Component of the general transcription and DNA repair factor IIH (TFIIH) core complex, which is involved in general and transcription-coupled nucleotide excision repair (NER) of damaged DNA and, when complexed to TFIIK, in RNA transcription by RNA polymerase II. In NER, TFIIH acts by opening DNA around the lesion to allow the excision of the damaged oligonucleotide and its replacement by a new DNA fragment. In transcription, TFIIH has an essential role in transcription initiation. When the pre-initiation complex (PIC) has been established, TFIIH is required for promoter opening and promoter escape. Phosphorylation of the C-terminal tail (CTD) of the largest subunit of RNA polymerase II by the kinase module TFIIK controls the initiation of transcription.</text>
</comment>
<dbReference type="GO" id="GO:0008270">
    <property type="term" value="F:zinc ion binding"/>
    <property type="evidence" value="ECO:0007669"/>
    <property type="project" value="UniProtKB-KW"/>
</dbReference>
<proteinExistence type="inferred from homology"/>
<dbReference type="OrthoDB" id="17307at2759"/>
<organism evidence="16 17">
    <name type="scientific">Ascoidea rubescens DSM 1968</name>
    <dbReference type="NCBI Taxonomy" id="1344418"/>
    <lineage>
        <taxon>Eukaryota</taxon>
        <taxon>Fungi</taxon>
        <taxon>Dikarya</taxon>
        <taxon>Ascomycota</taxon>
        <taxon>Saccharomycotina</taxon>
        <taxon>Saccharomycetes</taxon>
        <taxon>Ascoideaceae</taxon>
        <taxon>Ascoidea</taxon>
    </lineage>
</organism>
<feature type="region of interest" description="Disordered" evidence="15">
    <location>
        <begin position="148"/>
        <end position="169"/>
    </location>
</feature>
<feature type="compositionally biased region" description="Low complexity" evidence="15">
    <location>
        <begin position="155"/>
        <end position="166"/>
    </location>
</feature>
<feature type="region of interest" description="Disordered" evidence="15">
    <location>
        <begin position="352"/>
        <end position="385"/>
    </location>
</feature>
<dbReference type="GeneID" id="30963790"/>
<reference evidence="17" key="1">
    <citation type="submission" date="2016-05" db="EMBL/GenBank/DDBJ databases">
        <title>Comparative genomics of biotechnologically important yeasts.</title>
        <authorList>
            <consortium name="DOE Joint Genome Institute"/>
            <person name="Riley R."/>
            <person name="Haridas S."/>
            <person name="Wolfe K.H."/>
            <person name="Lopes M.R."/>
            <person name="Hittinger C.T."/>
            <person name="Goker M."/>
            <person name="Salamov A."/>
            <person name="Wisecaver J."/>
            <person name="Long T.M."/>
            <person name="Aerts A.L."/>
            <person name="Barry K."/>
            <person name="Choi C."/>
            <person name="Clum A."/>
            <person name="Coughlan A.Y."/>
            <person name="Deshpande S."/>
            <person name="Douglass A.P."/>
            <person name="Hanson S.J."/>
            <person name="Klenk H.-P."/>
            <person name="Labutti K."/>
            <person name="Lapidus A."/>
            <person name="Lindquist E."/>
            <person name="Lipzen A."/>
            <person name="Meier-Kolthoff J.P."/>
            <person name="Ohm R.A."/>
            <person name="Otillar R.P."/>
            <person name="Pangilinan J."/>
            <person name="Peng Y."/>
            <person name="Rokas A."/>
            <person name="Rosa C.A."/>
            <person name="Scheuner C."/>
            <person name="Sibirny A.A."/>
            <person name="Slot J.C."/>
            <person name="Stielow J.B."/>
            <person name="Sun H."/>
            <person name="Kurtzman C.P."/>
            <person name="Blackwell M."/>
            <person name="Grigoriev I.V."/>
            <person name="Jeffries T.W."/>
        </authorList>
    </citation>
    <scope>NUCLEOTIDE SEQUENCE [LARGE SCALE GENOMIC DNA]</scope>
    <source>
        <strain evidence="17">DSM 1968</strain>
    </source>
</reference>
<evidence type="ECO:0000256" key="6">
    <source>
        <dbReference type="ARBA" id="ARBA00022763"/>
    </source>
</evidence>
<comment type="subcellular location">
    <subcellularLocation>
        <location evidence="2 14">Nucleus</location>
    </subcellularLocation>
</comment>
<dbReference type="InterPro" id="IPR004600">
    <property type="entry name" value="TFIIH_Tfb4/GTF2H3"/>
</dbReference>
<evidence type="ECO:0000256" key="2">
    <source>
        <dbReference type="ARBA" id="ARBA00004123"/>
    </source>
</evidence>
<accession>A0A1D2VQF8</accession>
<dbReference type="GO" id="GO:0006367">
    <property type="term" value="P:transcription initiation at RNA polymerase II promoter"/>
    <property type="evidence" value="ECO:0007669"/>
    <property type="project" value="EnsemblFungi"/>
</dbReference>
<dbReference type="EMBL" id="KV454475">
    <property type="protein sequence ID" value="ODV63844.1"/>
    <property type="molecule type" value="Genomic_DNA"/>
</dbReference>
<comment type="subunit">
    <text evidence="14">Component of the 7-subunit TFIIH core complex composed of XPB/SSL2, XPD/RAD3, SSL1, TFB1, TFB2, TFB4 and TFB5, which is active in NER. The core complex associates with the 3-subunit CTD-kinase module TFIIK composed of CCL1, KIN28 and TFB3 to form the 10-subunit holoenzyme (holo-TFIIH) active in transcription.</text>
</comment>
<keyword evidence="12 14" id="KW-0539">Nucleus</keyword>
<evidence type="ECO:0000256" key="10">
    <source>
        <dbReference type="ARBA" id="ARBA00023163"/>
    </source>
</evidence>
<keyword evidence="10 14" id="KW-0804">Transcription</keyword>
<dbReference type="InterPro" id="IPR036465">
    <property type="entry name" value="vWFA_dom_sf"/>
</dbReference>